<reference evidence="2" key="1">
    <citation type="submission" date="2019-08" db="EMBL/GenBank/DDBJ databases">
        <authorList>
            <person name="Kucharzyk K."/>
            <person name="Murdoch R.W."/>
            <person name="Higgins S."/>
            <person name="Loffler F."/>
        </authorList>
    </citation>
    <scope>NUCLEOTIDE SEQUENCE</scope>
</reference>
<dbReference type="Pfam" id="PF16289">
    <property type="entry name" value="PIN_12"/>
    <property type="match status" value="1"/>
</dbReference>
<comment type="caution">
    <text evidence="2">The sequence shown here is derived from an EMBL/GenBank/DDBJ whole genome shotgun (WGS) entry which is preliminary data.</text>
</comment>
<dbReference type="EMBL" id="VSSQ01005939">
    <property type="protein sequence ID" value="MPM30959.1"/>
    <property type="molecule type" value="Genomic_DNA"/>
</dbReference>
<evidence type="ECO:0000259" key="1">
    <source>
        <dbReference type="Pfam" id="PF16289"/>
    </source>
</evidence>
<gene>
    <name evidence="2" type="ORF">SDC9_77512</name>
</gene>
<name>A0A644YRL8_9ZZZZ</name>
<dbReference type="InterPro" id="IPR029060">
    <property type="entry name" value="PIN-like_dom_sf"/>
</dbReference>
<evidence type="ECO:0000313" key="2">
    <source>
        <dbReference type="EMBL" id="MPM30959.1"/>
    </source>
</evidence>
<feature type="domain" description="DUF4935" evidence="1">
    <location>
        <begin position="39"/>
        <end position="200"/>
    </location>
</feature>
<dbReference type="InterPro" id="IPR032557">
    <property type="entry name" value="DUF4935"/>
</dbReference>
<proteinExistence type="predicted"/>
<dbReference type="SUPFAM" id="SSF88723">
    <property type="entry name" value="PIN domain-like"/>
    <property type="match status" value="1"/>
</dbReference>
<accession>A0A644YRL8</accession>
<sequence length="373" mass="44447">MSGVVWGVMLKYLVSREIISYILYLWKRKFERRMESFNIFIDTCILHDDYFFHNKSNRQLFDYMKEGLVNIYMSDIVLKELRRHYELELDKVAIEIEKAKKDANRLMFKLEVEPFDIQVMLKKFDDNYSSLASTANFEILQYSIHMLPRIVENSILKTPPFFAEKKSELKDNLIWITYSSFVEKVKLENCFFLTNNVSDFCDTNNHSSAHKNLLQDTEKFTIYKSTSEFLAEKSGLIEEPKIEFKNYIDELEIDPDYVKQQLQDYFMDIIEEEIAIKIVTETDYSLYLKHDDDYVNGIRSHYFDIDFCEDIKVEVLNQRALISGVFYCIADFDLSKYNFDPECPEQLTITIEFNYDLLEDEQCDNLEITSIDY</sequence>
<organism evidence="2">
    <name type="scientific">bioreactor metagenome</name>
    <dbReference type="NCBI Taxonomy" id="1076179"/>
    <lineage>
        <taxon>unclassified sequences</taxon>
        <taxon>metagenomes</taxon>
        <taxon>ecological metagenomes</taxon>
    </lineage>
</organism>
<protein>
    <recommendedName>
        <fullName evidence="1">DUF4935 domain-containing protein</fullName>
    </recommendedName>
</protein>
<dbReference type="AlphaFoldDB" id="A0A644YRL8"/>